<dbReference type="EMBL" id="MBTG01000048">
    <property type="protein sequence ID" value="OPH48126.1"/>
    <property type="molecule type" value="Genomic_DNA"/>
</dbReference>
<dbReference type="RefSeq" id="WP_079419534.1">
    <property type="nucleotide sequence ID" value="NZ_MBTG01000048.1"/>
</dbReference>
<feature type="transmembrane region" description="Helical" evidence="1">
    <location>
        <begin position="271"/>
        <end position="293"/>
    </location>
</feature>
<protein>
    <recommendedName>
        <fullName evidence="4">Acyltransferase</fullName>
    </recommendedName>
</protein>
<evidence type="ECO:0000313" key="2">
    <source>
        <dbReference type="EMBL" id="OPH48126.1"/>
    </source>
</evidence>
<feature type="transmembrane region" description="Helical" evidence="1">
    <location>
        <begin position="150"/>
        <end position="167"/>
    </location>
</feature>
<feature type="transmembrane region" description="Helical" evidence="1">
    <location>
        <begin position="12"/>
        <end position="29"/>
    </location>
</feature>
<dbReference type="Proteomes" id="UP000190626">
    <property type="component" value="Unassembled WGS sequence"/>
</dbReference>
<dbReference type="AlphaFoldDB" id="A0A1V4HB60"/>
<reference evidence="3" key="1">
    <citation type="submission" date="2016-07" db="EMBL/GenBank/DDBJ databases">
        <authorList>
            <person name="Florea S."/>
            <person name="Webb J.S."/>
            <person name="Jaromczyk J."/>
            <person name="Schardl C.L."/>
        </authorList>
    </citation>
    <scope>NUCLEOTIDE SEQUENCE [LARGE SCALE GENOMIC DNA]</scope>
    <source>
        <strain evidence="3">CY1</strain>
    </source>
</reference>
<evidence type="ECO:0008006" key="4">
    <source>
        <dbReference type="Google" id="ProtNLM"/>
    </source>
</evidence>
<proteinExistence type="predicted"/>
<feature type="transmembrane region" description="Helical" evidence="1">
    <location>
        <begin position="242"/>
        <end position="259"/>
    </location>
</feature>
<name>A0A1V4HB60_9BACL</name>
<feature type="transmembrane region" description="Helical" evidence="1">
    <location>
        <begin position="308"/>
        <end position="326"/>
    </location>
</feature>
<dbReference type="STRING" id="1469647.BC351_38785"/>
<gene>
    <name evidence="2" type="ORF">BC351_38785</name>
</gene>
<accession>A0A1V4HB60</accession>
<evidence type="ECO:0000313" key="3">
    <source>
        <dbReference type="Proteomes" id="UP000190626"/>
    </source>
</evidence>
<sequence>MVKERDYSIDIFKGLLVIGMVYCHILQFFSDPMIFTGAQRVIDVVNIVTFTGFVFSFGYVGQLAYYNKPLKAVYGRMLSTALKMLIAFYISGTYYRLFLDRKPLSWSTIKPILILQDIPGWSEFLISFSLIMLVGLLLFKPLTWLVERKFKFWVVVVLLLITTYLPYDKVTVNQLGLLIGTRKFASFPVLQYFLFYLIGMYTARYKLGWNWKFFIGSFISLGLFITYVIAKHGLPERFPPSIFWILSSAFLIYVYFLAAKMLVIRLRYTGFLLVLGQNVLLYLLLSNIMIFTLKHNQGQLLLSTMECLWFDVGILLLISFFIRITISTKFNAKVALKSEGVNH</sequence>
<keyword evidence="3" id="KW-1185">Reference proteome</keyword>
<keyword evidence="1" id="KW-1133">Transmembrane helix</keyword>
<keyword evidence="1" id="KW-0472">Membrane</keyword>
<dbReference type="OrthoDB" id="2533487at2"/>
<feature type="transmembrane region" description="Helical" evidence="1">
    <location>
        <begin position="78"/>
        <end position="98"/>
    </location>
</feature>
<feature type="transmembrane region" description="Helical" evidence="1">
    <location>
        <begin position="179"/>
        <end position="199"/>
    </location>
</feature>
<feature type="transmembrane region" description="Helical" evidence="1">
    <location>
        <begin position="41"/>
        <end position="66"/>
    </location>
</feature>
<organism evidence="2 3">
    <name type="scientific">Paenibacillus ferrarius</name>
    <dbReference type="NCBI Taxonomy" id="1469647"/>
    <lineage>
        <taxon>Bacteria</taxon>
        <taxon>Bacillati</taxon>
        <taxon>Bacillota</taxon>
        <taxon>Bacilli</taxon>
        <taxon>Bacillales</taxon>
        <taxon>Paenibacillaceae</taxon>
        <taxon>Paenibacillus</taxon>
    </lineage>
</organism>
<keyword evidence="1" id="KW-0812">Transmembrane</keyword>
<evidence type="ECO:0000256" key="1">
    <source>
        <dbReference type="SAM" id="Phobius"/>
    </source>
</evidence>
<feature type="transmembrane region" description="Helical" evidence="1">
    <location>
        <begin position="118"/>
        <end position="138"/>
    </location>
</feature>
<comment type="caution">
    <text evidence="2">The sequence shown here is derived from an EMBL/GenBank/DDBJ whole genome shotgun (WGS) entry which is preliminary data.</text>
</comment>
<feature type="transmembrane region" description="Helical" evidence="1">
    <location>
        <begin position="211"/>
        <end position="230"/>
    </location>
</feature>